<protein>
    <submittedName>
        <fullName evidence="1">Uncharacterized protein</fullName>
    </submittedName>
</protein>
<reference evidence="2" key="1">
    <citation type="journal article" date="2010" name="Nat. Biotechnol.">
        <title>Draft genome sequence of the oilseed species Ricinus communis.</title>
        <authorList>
            <person name="Chan A.P."/>
            <person name="Crabtree J."/>
            <person name="Zhao Q."/>
            <person name="Lorenzi H."/>
            <person name="Orvis J."/>
            <person name="Puiu D."/>
            <person name="Melake-Berhan A."/>
            <person name="Jones K.M."/>
            <person name="Redman J."/>
            <person name="Chen G."/>
            <person name="Cahoon E.B."/>
            <person name="Gedil M."/>
            <person name="Stanke M."/>
            <person name="Haas B.J."/>
            <person name="Wortman J.R."/>
            <person name="Fraser-Liggett C.M."/>
            <person name="Ravel J."/>
            <person name="Rabinowicz P.D."/>
        </authorList>
    </citation>
    <scope>NUCLEOTIDE SEQUENCE [LARGE SCALE GENOMIC DNA]</scope>
    <source>
        <strain evidence="2">cv. Hale</strain>
    </source>
</reference>
<evidence type="ECO:0000313" key="2">
    <source>
        <dbReference type="Proteomes" id="UP000008311"/>
    </source>
</evidence>
<dbReference type="EMBL" id="EQ974047">
    <property type="protein sequence ID" value="EEF34801.1"/>
    <property type="molecule type" value="Genomic_DNA"/>
</dbReference>
<gene>
    <name evidence="1" type="ORF">RCOM_0766240</name>
</gene>
<proteinExistence type="predicted"/>
<dbReference type="AlphaFoldDB" id="B9SNL2"/>
<keyword evidence="2" id="KW-1185">Reference proteome</keyword>
<dbReference type="Proteomes" id="UP000008311">
    <property type="component" value="Unassembled WGS sequence"/>
</dbReference>
<organism evidence="1 2">
    <name type="scientific">Ricinus communis</name>
    <name type="common">Castor bean</name>
    <dbReference type="NCBI Taxonomy" id="3988"/>
    <lineage>
        <taxon>Eukaryota</taxon>
        <taxon>Viridiplantae</taxon>
        <taxon>Streptophyta</taxon>
        <taxon>Embryophyta</taxon>
        <taxon>Tracheophyta</taxon>
        <taxon>Spermatophyta</taxon>
        <taxon>Magnoliopsida</taxon>
        <taxon>eudicotyledons</taxon>
        <taxon>Gunneridae</taxon>
        <taxon>Pentapetalae</taxon>
        <taxon>rosids</taxon>
        <taxon>fabids</taxon>
        <taxon>Malpighiales</taxon>
        <taxon>Euphorbiaceae</taxon>
        <taxon>Acalyphoideae</taxon>
        <taxon>Acalypheae</taxon>
        <taxon>Ricinus</taxon>
    </lineage>
</organism>
<evidence type="ECO:0000313" key="1">
    <source>
        <dbReference type="EMBL" id="EEF34801.1"/>
    </source>
</evidence>
<dbReference type="InParanoid" id="B9SNL2"/>
<sequence>MVEQLKKNMVPQGTSQHCEALLTTRRAIGGSITVNVLRGSSIDLTNPVANPLLGFLLHSQAT</sequence>
<accession>B9SNL2</accession>
<name>B9SNL2_RICCO</name>